<accession>A0ABX6T2Y0</accession>
<sequence length="484" mass="51412">MADAASAERGDLTQGSIGPTLLKFALPTLASSILQSLNGTINAIWVGRFLGEHALAATSNANMVMFLLTAFVFGFGMASTILIGQYWGRKDVDEARRIFGTAAGAFGMITIVIAIAGWLLAPAILHALGTPGDAEQLALEYLRVIFLAMPALLLLTLLMMALRGAGDSLTPLWFMIVAVILDSGLNPVFILGLGPAPEMGISGAATATLIANYAALIGLLAYMYVKDLPLRLRGRELCYLWPNFTILRTIVTKGLPMGIQMVVISMSALALVSLVNREGVDTTAAFGVAMQLWTYVQMPAMALGAAVSAMTAQNIGAGRWDRVNAITRSGIIYTVLITAGLIVALTLADRVVLALFMGTDSPALPIARHIHMLATWNFVLFGVTMVLFGTVRANGAVWAPLIILAVGLVGVRFGWIFATYGWLGADALWTSFPVASTVNMLLAVAYYFKGGWRKARMDVQPDAEEGVEHAHAVREPGGALTPAG</sequence>
<feature type="transmembrane region" description="Helical" evidence="7">
    <location>
        <begin position="429"/>
        <end position="448"/>
    </location>
</feature>
<keyword evidence="5 7" id="KW-1133">Transmembrane helix</keyword>
<feature type="transmembrane region" description="Helical" evidence="7">
    <location>
        <begin position="401"/>
        <end position="423"/>
    </location>
</feature>
<reference evidence="8 9" key="1">
    <citation type="submission" date="2020-08" db="EMBL/GenBank/DDBJ databases">
        <title>Genome sequence of Sphingomonas daechungensis KACC 18115T.</title>
        <authorList>
            <person name="Hyun D.-W."/>
            <person name="Bae J.-W."/>
        </authorList>
    </citation>
    <scope>NUCLEOTIDE SEQUENCE [LARGE SCALE GENOMIC DNA]</scope>
    <source>
        <strain evidence="8 9">KACC 18115</strain>
    </source>
</reference>
<organism evidence="8 9">
    <name type="scientific">Sphingomonas daechungensis</name>
    <dbReference type="NCBI Taxonomy" id="1176646"/>
    <lineage>
        <taxon>Bacteria</taxon>
        <taxon>Pseudomonadati</taxon>
        <taxon>Pseudomonadota</taxon>
        <taxon>Alphaproteobacteria</taxon>
        <taxon>Sphingomonadales</taxon>
        <taxon>Sphingomonadaceae</taxon>
        <taxon>Sphingomonas</taxon>
    </lineage>
</organism>
<feature type="transmembrane region" description="Helical" evidence="7">
    <location>
        <begin position="292"/>
        <end position="310"/>
    </location>
</feature>
<evidence type="ECO:0000256" key="1">
    <source>
        <dbReference type="ARBA" id="ARBA00004429"/>
    </source>
</evidence>
<feature type="transmembrane region" description="Helical" evidence="7">
    <location>
        <begin position="254"/>
        <end position="272"/>
    </location>
</feature>
<evidence type="ECO:0000313" key="9">
    <source>
        <dbReference type="Proteomes" id="UP000516134"/>
    </source>
</evidence>
<dbReference type="Pfam" id="PF01554">
    <property type="entry name" value="MatE"/>
    <property type="match status" value="2"/>
</dbReference>
<dbReference type="EMBL" id="CP060780">
    <property type="protein sequence ID" value="QNP43573.1"/>
    <property type="molecule type" value="Genomic_DNA"/>
</dbReference>
<dbReference type="NCBIfam" id="TIGR00797">
    <property type="entry name" value="matE"/>
    <property type="match status" value="1"/>
</dbReference>
<keyword evidence="9" id="KW-1185">Reference proteome</keyword>
<evidence type="ECO:0000313" key="8">
    <source>
        <dbReference type="EMBL" id="QNP43573.1"/>
    </source>
</evidence>
<evidence type="ECO:0000256" key="4">
    <source>
        <dbReference type="ARBA" id="ARBA00022692"/>
    </source>
</evidence>
<proteinExistence type="predicted"/>
<dbReference type="Proteomes" id="UP000516134">
    <property type="component" value="Chromosome"/>
</dbReference>
<feature type="transmembrane region" description="Helical" evidence="7">
    <location>
        <begin position="63"/>
        <end position="86"/>
    </location>
</feature>
<evidence type="ECO:0000256" key="5">
    <source>
        <dbReference type="ARBA" id="ARBA00022989"/>
    </source>
</evidence>
<dbReference type="PANTHER" id="PTHR43549">
    <property type="entry name" value="MULTIDRUG RESISTANCE PROTEIN YPNP-RELATED"/>
    <property type="match status" value="1"/>
</dbReference>
<feature type="transmembrane region" description="Helical" evidence="7">
    <location>
        <begin position="331"/>
        <end position="357"/>
    </location>
</feature>
<comment type="subcellular location">
    <subcellularLocation>
        <location evidence="1">Cell inner membrane</location>
        <topology evidence="1">Multi-pass membrane protein</topology>
    </subcellularLocation>
</comment>
<protein>
    <submittedName>
        <fullName evidence="8">MATE family efflux transporter</fullName>
    </submittedName>
</protein>
<keyword evidence="6 7" id="KW-0472">Membrane</keyword>
<dbReference type="InterPro" id="IPR052031">
    <property type="entry name" value="Membrane_Transporter-Flippase"/>
</dbReference>
<feature type="transmembrane region" description="Helical" evidence="7">
    <location>
        <begin position="369"/>
        <end position="389"/>
    </location>
</feature>
<evidence type="ECO:0000256" key="6">
    <source>
        <dbReference type="ARBA" id="ARBA00023136"/>
    </source>
</evidence>
<keyword evidence="2" id="KW-0813">Transport</keyword>
<dbReference type="InterPro" id="IPR002528">
    <property type="entry name" value="MATE_fam"/>
</dbReference>
<dbReference type="CDD" id="cd13138">
    <property type="entry name" value="MATE_yoeA_like"/>
    <property type="match status" value="1"/>
</dbReference>
<feature type="transmembrane region" description="Helical" evidence="7">
    <location>
        <begin position="98"/>
        <end position="121"/>
    </location>
</feature>
<dbReference type="RefSeq" id="WP_187715003.1">
    <property type="nucleotide sequence ID" value="NZ_BAABJC010000001.1"/>
</dbReference>
<keyword evidence="4 7" id="KW-0812">Transmembrane</keyword>
<feature type="transmembrane region" description="Helical" evidence="7">
    <location>
        <begin position="172"/>
        <end position="193"/>
    </location>
</feature>
<evidence type="ECO:0000256" key="3">
    <source>
        <dbReference type="ARBA" id="ARBA00022475"/>
    </source>
</evidence>
<feature type="transmembrane region" description="Helical" evidence="7">
    <location>
        <begin position="199"/>
        <end position="225"/>
    </location>
</feature>
<evidence type="ECO:0000256" key="7">
    <source>
        <dbReference type="SAM" id="Phobius"/>
    </source>
</evidence>
<dbReference type="InterPro" id="IPR048279">
    <property type="entry name" value="MdtK-like"/>
</dbReference>
<name>A0ABX6T2Y0_9SPHN</name>
<dbReference type="PIRSF" id="PIRSF006603">
    <property type="entry name" value="DinF"/>
    <property type="match status" value="1"/>
</dbReference>
<dbReference type="PANTHER" id="PTHR43549:SF3">
    <property type="entry name" value="MULTIDRUG RESISTANCE PROTEIN YPNP-RELATED"/>
    <property type="match status" value="1"/>
</dbReference>
<evidence type="ECO:0000256" key="2">
    <source>
        <dbReference type="ARBA" id="ARBA00022448"/>
    </source>
</evidence>
<gene>
    <name evidence="8" type="ORF">H9L15_02115</name>
</gene>
<keyword evidence="3" id="KW-1003">Cell membrane</keyword>
<feature type="transmembrane region" description="Helical" evidence="7">
    <location>
        <begin position="141"/>
        <end position="160"/>
    </location>
</feature>